<dbReference type="SUPFAM" id="SSF56672">
    <property type="entry name" value="DNA/RNA polymerases"/>
    <property type="match status" value="1"/>
</dbReference>
<dbReference type="EMBL" id="AM456649">
    <property type="protein sequence ID" value="CAN61284.1"/>
    <property type="molecule type" value="Genomic_DNA"/>
</dbReference>
<dbReference type="PANTHER" id="PTHR37984:SF15">
    <property type="entry name" value="INTEGRASE CATALYTIC DOMAIN-CONTAINING PROTEIN"/>
    <property type="match status" value="1"/>
</dbReference>
<dbReference type="InterPro" id="IPR012337">
    <property type="entry name" value="RNaseH-like_sf"/>
</dbReference>
<dbReference type="SUPFAM" id="SSF53098">
    <property type="entry name" value="Ribonuclease H-like"/>
    <property type="match status" value="1"/>
</dbReference>
<dbReference type="AlphaFoldDB" id="A5BEG5"/>
<evidence type="ECO:0000259" key="1">
    <source>
        <dbReference type="PROSITE" id="PS50994"/>
    </source>
</evidence>
<proteinExistence type="predicted"/>
<accession>A5BEG5</accession>
<name>A5BEG5_VITVI</name>
<dbReference type="GO" id="GO:0015074">
    <property type="term" value="P:DNA integration"/>
    <property type="evidence" value="ECO:0007669"/>
    <property type="project" value="InterPro"/>
</dbReference>
<dbReference type="InterPro" id="IPR043128">
    <property type="entry name" value="Rev_trsase/Diguanyl_cyclase"/>
</dbReference>
<dbReference type="InterPro" id="IPR050951">
    <property type="entry name" value="Retrovirus_Pol_polyprotein"/>
</dbReference>
<organism evidence="2">
    <name type="scientific">Vitis vinifera</name>
    <name type="common">Grape</name>
    <dbReference type="NCBI Taxonomy" id="29760"/>
    <lineage>
        <taxon>Eukaryota</taxon>
        <taxon>Viridiplantae</taxon>
        <taxon>Streptophyta</taxon>
        <taxon>Embryophyta</taxon>
        <taxon>Tracheophyta</taxon>
        <taxon>Spermatophyta</taxon>
        <taxon>Magnoliopsida</taxon>
        <taxon>eudicotyledons</taxon>
        <taxon>Gunneridae</taxon>
        <taxon>Pentapetalae</taxon>
        <taxon>rosids</taxon>
        <taxon>Vitales</taxon>
        <taxon>Vitaceae</taxon>
        <taxon>Viteae</taxon>
        <taxon>Vitis</taxon>
    </lineage>
</organism>
<sequence length="289" mass="34206">MDEGKVQVIKEWQVPSKLTKLRSFLGLANYYRRFIKGYSKMEFLDDFKFEWLHRPGMHNTMVDALSRKEVIAYITALLEVISDFNERIKQVAKHDTAYGRLRQQVKEGVIRRYWLEGDLLVAKRERWYVLMDNTERKKATGLLQPLPILEKPWERISMDFIIGFPKVRDFKSIFVIVDKFSKYFVFIHTPDACPAEEAARLFFNHVVKHFGLPRDIVIDCDVQFIGHFLVELFKLLGSELKFFTVNHPQTDGQSERTNALLKEYLRHYVMATQKNWVDLLDTTQLCYNL</sequence>
<evidence type="ECO:0000313" key="2">
    <source>
        <dbReference type="EMBL" id="CAN61284.1"/>
    </source>
</evidence>
<dbReference type="InterPro" id="IPR036397">
    <property type="entry name" value="RNaseH_sf"/>
</dbReference>
<dbReference type="GO" id="GO:0003676">
    <property type="term" value="F:nucleic acid binding"/>
    <property type="evidence" value="ECO:0007669"/>
    <property type="project" value="InterPro"/>
</dbReference>
<dbReference type="InterPro" id="IPR043502">
    <property type="entry name" value="DNA/RNA_pol_sf"/>
</dbReference>
<dbReference type="InterPro" id="IPR001584">
    <property type="entry name" value="Integrase_cat-core"/>
</dbReference>
<dbReference type="PROSITE" id="PS50994">
    <property type="entry name" value="INTEGRASE"/>
    <property type="match status" value="1"/>
</dbReference>
<gene>
    <name evidence="2" type="ORF">VITISV_028648</name>
</gene>
<reference evidence="2" key="1">
    <citation type="journal article" date="2007" name="PLoS ONE">
        <title>The first genome sequence of an elite grapevine cultivar (Pinot noir Vitis vinifera L.): coping with a highly heterozygous genome.</title>
        <authorList>
            <person name="Velasco R."/>
            <person name="Zharkikh A."/>
            <person name="Troggio M."/>
            <person name="Cartwright D.A."/>
            <person name="Cestaro A."/>
            <person name="Pruss D."/>
            <person name="Pindo M."/>
            <person name="FitzGerald L.M."/>
            <person name="Vezzulli S."/>
            <person name="Reid J."/>
            <person name="Malacarne G."/>
            <person name="Iliev D."/>
            <person name="Coppola G."/>
            <person name="Wardell B."/>
            <person name="Micheletti D."/>
            <person name="Macalma T."/>
            <person name="Facci M."/>
            <person name="Mitchell J.T."/>
            <person name="Perazzolli M."/>
            <person name="Eldredge G."/>
            <person name="Gatto P."/>
            <person name="Oyzerski R."/>
            <person name="Moretto M."/>
            <person name="Gutin N."/>
            <person name="Stefanini M."/>
            <person name="Chen Y."/>
            <person name="Segala C."/>
            <person name="Davenport C."/>
            <person name="Dematte L."/>
            <person name="Mraz A."/>
            <person name="Battilana J."/>
            <person name="Stormo K."/>
            <person name="Costa F."/>
            <person name="Tao Q."/>
            <person name="Si-Ammour A."/>
            <person name="Harkins T."/>
            <person name="Lackey A."/>
            <person name="Perbost C."/>
            <person name="Taillon B."/>
            <person name="Stella A."/>
            <person name="Solovyev V."/>
            <person name="Fawcett J.A."/>
            <person name="Sterck L."/>
            <person name="Vandepoele K."/>
            <person name="Grando S.M."/>
            <person name="Toppo S."/>
            <person name="Moser C."/>
            <person name="Lanchbury J."/>
            <person name="Bogden R."/>
            <person name="Skolnick M."/>
            <person name="Sgaramella V."/>
            <person name="Bhatnagar S.K."/>
            <person name="Fontana P."/>
            <person name="Gutin A."/>
            <person name="Van de Peer Y."/>
            <person name="Salamini F."/>
            <person name="Viola R."/>
        </authorList>
    </citation>
    <scope>NUCLEOTIDE SEQUENCE</scope>
</reference>
<feature type="domain" description="Integrase catalytic" evidence="1">
    <location>
        <begin position="148"/>
        <end position="289"/>
    </location>
</feature>
<protein>
    <recommendedName>
        <fullName evidence="1">Integrase catalytic domain-containing protein</fullName>
    </recommendedName>
</protein>
<dbReference type="Gene3D" id="3.30.420.10">
    <property type="entry name" value="Ribonuclease H-like superfamily/Ribonuclease H"/>
    <property type="match status" value="1"/>
</dbReference>
<dbReference type="PANTHER" id="PTHR37984">
    <property type="entry name" value="PROTEIN CBG26694"/>
    <property type="match status" value="1"/>
</dbReference>
<dbReference type="Gene3D" id="3.30.70.270">
    <property type="match status" value="1"/>
</dbReference>